<name>A0A516NNJ6_9NOCA</name>
<dbReference type="EMBL" id="CP041695">
    <property type="protein sequence ID" value="QDP80478.1"/>
    <property type="molecule type" value="Genomic_DNA"/>
</dbReference>
<dbReference type="GO" id="GO:0032259">
    <property type="term" value="P:methylation"/>
    <property type="evidence" value="ECO:0007669"/>
    <property type="project" value="UniProtKB-KW"/>
</dbReference>
<dbReference type="KEGG" id="nod:FOH10_18935"/>
<dbReference type="CDD" id="cd02440">
    <property type="entry name" value="AdoMet_MTases"/>
    <property type="match status" value="1"/>
</dbReference>
<dbReference type="Proteomes" id="UP000317039">
    <property type="component" value="Chromosome"/>
</dbReference>
<dbReference type="AlphaFoldDB" id="A0A516NNJ6"/>
<dbReference type="InterPro" id="IPR029063">
    <property type="entry name" value="SAM-dependent_MTases_sf"/>
</dbReference>
<dbReference type="Gene3D" id="3.40.50.150">
    <property type="entry name" value="Vaccinia Virus protein VP39"/>
    <property type="match status" value="1"/>
</dbReference>
<keyword evidence="2" id="KW-0489">Methyltransferase</keyword>
<dbReference type="GeneID" id="300407613"/>
<proteinExistence type="predicted"/>
<evidence type="ECO:0000313" key="2">
    <source>
        <dbReference type="EMBL" id="QDP80478.1"/>
    </source>
</evidence>
<feature type="domain" description="Methyltransferase" evidence="1">
    <location>
        <begin position="60"/>
        <end position="99"/>
    </location>
</feature>
<dbReference type="InterPro" id="IPR041698">
    <property type="entry name" value="Methyltransf_25"/>
</dbReference>
<dbReference type="GO" id="GO:0008168">
    <property type="term" value="F:methyltransferase activity"/>
    <property type="evidence" value="ECO:0007669"/>
    <property type="project" value="UniProtKB-KW"/>
</dbReference>
<protein>
    <submittedName>
        <fullName evidence="2">Class I SAM-dependent methyltransferase</fullName>
    </submittedName>
</protein>
<reference evidence="2 3" key="1">
    <citation type="submission" date="2019-07" db="EMBL/GenBank/DDBJ databases">
        <title>Complete Genome Sequence and Methylome Analysis of Nocardia otitidis-caviarum NEB252.</title>
        <authorList>
            <person name="Fomenkov A."/>
            <person name="Anton B.P."/>
            <person name="Vincze T."/>
            <person name="Roberts R.J."/>
        </authorList>
    </citation>
    <scope>NUCLEOTIDE SEQUENCE [LARGE SCALE GENOMIC DNA]</scope>
    <source>
        <strain evidence="2 3">NEB252</strain>
    </source>
</reference>
<dbReference type="RefSeq" id="WP_143981744.1">
    <property type="nucleotide sequence ID" value="NZ_CP041695.1"/>
</dbReference>
<organism evidence="2 3">
    <name type="scientific">Nocardia otitidiscaviarum</name>
    <dbReference type="NCBI Taxonomy" id="1823"/>
    <lineage>
        <taxon>Bacteria</taxon>
        <taxon>Bacillati</taxon>
        <taxon>Actinomycetota</taxon>
        <taxon>Actinomycetes</taxon>
        <taxon>Mycobacteriales</taxon>
        <taxon>Nocardiaceae</taxon>
        <taxon>Nocardia</taxon>
    </lineage>
</organism>
<dbReference type="Pfam" id="PF13649">
    <property type="entry name" value="Methyltransf_25"/>
    <property type="match status" value="1"/>
</dbReference>
<dbReference type="SUPFAM" id="SSF53335">
    <property type="entry name" value="S-adenosyl-L-methionine-dependent methyltransferases"/>
    <property type="match status" value="1"/>
</dbReference>
<evidence type="ECO:0000313" key="3">
    <source>
        <dbReference type="Proteomes" id="UP000317039"/>
    </source>
</evidence>
<keyword evidence="2" id="KW-0808">Transferase</keyword>
<sequence>MRGSRGSRRALTGCRPRARGLRRLVFDRLVEGYELAYSDRPEQVRAAAWLVECVGVGARVLDVGCGSGVPIARQLVDAGIQVVGIDISPAMISAAAAAVPRPCSIPVMFWSSPKSNSMARSHSSPC</sequence>
<evidence type="ECO:0000259" key="1">
    <source>
        <dbReference type="Pfam" id="PF13649"/>
    </source>
</evidence>
<gene>
    <name evidence="2" type="ORF">FOH10_18935</name>
</gene>
<accession>A0A516NNJ6</accession>